<name>A0A0D2YDQ9_FUSOF</name>
<keyword evidence="1" id="KW-0732">Signal</keyword>
<evidence type="ECO:0000313" key="2">
    <source>
        <dbReference type="EnsemblFungi" id="FOXG_14443P0"/>
    </source>
</evidence>
<feature type="chain" id="PRO_5010613868" evidence="1">
    <location>
        <begin position="20"/>
        <end position="427"/>
    </location>
</feature>
<dbReference type="VEuPathDB" id="FungiDB:FOXG_14443"/>
<proteinExistence type="predicted"/>
<dbReference type="EnsemblFungi" id="FOXG_15038T0">
    <property type="protein sequence ID" value="FOXG_15038P0"/>
    <property type="gene ID" value="FOXG_15038"/>
</dbReference>
<dbReference type="EnsemblFungi" id="FOXG_14443T0">
    <property type="protein sequence ID" value="FOXG_14443P0"/>
    <property type="gene ID" value="FOXG_14443"/>
</dbReference>
<dbReference type="AlphaFoldDB" id="A0A0D2YDQ9"/>
<organism evidence="2 3">
    <name type="scientific">Fusarium oxysporum (strain Fo5176)</name>
    <name type="common">Fusarium vascular wilt</name>
    <dbReference type="NCBI Taxonomy" id="660025"/>
    <lineage>
        <taxon>Eukaryota</taxon>
        <taxon>Fungi</taxon>
        <taxon>Dikarya</taxon>
        <taxon>Ascomycota</taxon>
        <taxon>Pezizomycotina</taxon>
        <taxon>Sordariomycetes</taxon>
        <taxon>Hypocreomycetidae</taxon>
        <taxon>Hypocreales</taxon>
        <taxon>Nectriaceae</taxon>
        <taxon>Fusarium</taxon>
        <taxon>Fusarium oxysporum species complex</taxon>
    </lineage>
</organism>
<feature type="signal peptide" evidence="1">
    <location>
        <begin position="1"/>
        <end position="19"/>
    </location>
</feature>
<gene>
    <name evidence="2" type="primary">28955599</name>
</gene>
<protein>
    <submittedName>
        <fullName evidence="2">Uncharacterized protein</fullName>
    </submittedName>
</protein>
<accession>A0A0D2YDQ9</accession>
<dbReference type="Proteomes" id="UP000002489">
    <property type="component" value="Unassembled WGS sequence"/>
</dbReference>
<reference evidence="2" key="2">
    <citation type="submission" date="2025-05" db="UniProtKB">
        <authorList>
            <consortium name="EnsemblFungi"/>
        </authorList>
    </citation>
    <scope>IDENTIFICATION</scope>
    <source>
        <strain evidence="2">4287 / CBS 123668 / FGSC 9935 / NRRL 34936</strain>
    </source>
</reference>
<dbReference type="VEuPathDB" id="FungiDB:FOXG_15038"/>
<sequence>MLYKPFALVGLLLPSLGLADTFDACSTSEITTCNCPTTPVKRFQSRDFTFPEHLFPRTANSCSGDTPPCCVEKGPGPVQVSPSTSKTNLQCGSKFGDDQLDVTDGVAYTIEDCPASGPYSGEKCLHIAITTVAAATISDIHLQVDDDPITLNTKLGKWPFNSYCTLSPTECWVPFDAIIDTFENPSVSSLCDTAVYVAVGISVSSKRCASGATCFNQGTAIGSGNWFMYFTLDLECPEICLRKCCCPALPPPPPETKSCSIGTAFGYGDGSKNLNGDSVGPALGGSGCNRWGSYFTPSKATLTAGISGSLIVGAGQNDISKGTKAGTWSASLSGSQVNVQYNLYDDDTNGHFDLAEVHVYASCSAPTKCAPGDYTYVFPSGTLTGSSDATYSTSIQVDGTCSSYYLILHAKVNEVFPKSATCPEEAT</sequence>
<evidence type="ECO:0000256" key="1">
    <source>
        <dbReference type="SAM" id="SignalP"/>
    </source>
</evidence>
<evidence type="ECO:0000313" key="3">
    <source>
        <dbReference type="Proteomes" id="UP000002489"/>
    </source>
</evidence>
<reference evidence="3" key="1">
    <citation type="journal article" date="2012" name="Mol. Plant Microbe Interact.">
        <title>A highly conserved effector in Fusarium oxysporum is required for full virulence on Arabidopsis.</title>
        <authorList>
            <person name="Thatcher L.F."/>
            <person name="Gardiner D.M."/>
            <person name="Kazan K."/>
            <person name="Manners J."/>
        </authorList>
    </citation>
    <scope>NUCLEOTIDE SEQUENCE [LARGE SCALE GENOMIC DNA]</scope>
    <source>
        <strain evidence="3">Fo5176</strain>
    </source>
</reference>